<dbReference type="SMART" id="SM00132">
    <property type="entry name" value="LIM"/>
    <property type="match status" value="2"/>
</dbReference>
<dbReference type="PANTHER" id="PTHR24204:SF2">
    <property type="entry name" value="INSULIN GENE ENHANCER PROTEIN ISL-2"/>
    <property type="match status" value="1"/>
</dbReference>
<dbReference type="InterPro" id="IPR001781">
    <property type="entry name" value="Znf_LIM"/>
</dbReference>
<dbReference type="CDD" id="cd00086">
    <property type="entry name" value="homeodomain"/>
    <property type="match status" value="1"/>
</dbReference>
<dbReference type="GO" id="GO:0031017">
    <property type="term" value="P:exocrine pancreas development"/>
    <property type="evidence" value="ECO:0007669"/>
    <property type="project" value="UniProtKB-ARBA"/>
</dbReference>
<comment type="subcellular location">
    <subcellularLocation>
        <location evidence="1 10 12">Nucleus</location>
    </subcellularLocation>
</comment>
<organism evidence="16 17">
    <name type="scientific">Neogobius melanostomus</name>
    <name type="common">round goby</name>
    <dbReference type="NCBI Taxonomy" id="47308"/>
    <lineage>
        <taxon>Eukaryota</taxon>
        <taxon>Metazoa</taxon>
        <taxon>Chordata</taxon>
        <taxon>Craniata</taxon>
        <taxon>Vertebrata</taxon>
        <taxon>Euteleostomi</taxon>
        <taxon>Actinopterygii</taxon>
        <taxon>Neopterygii</taxon>
        <taxon>Teleostei</taxon>
        <taxon>Neoteleostei</taxon>
        <taxon>Acanthomorphata</taxon>
        <taxon>Gobiaria</taxon>
        <taxon>Gobiiformes</taxon>
        <taxon>Gobioidei</taxon>
        <taxon>Gobiidae</taxon>
        <taxon>Benthophilinae</taxon>
        <taxon>Neogobiini</taxon>
        <taxon>Neogobius</taxon>
    </lineage>
</organism>
<feature type="compositionally biased region" description="Low complexity" evidence="13">
    <location>
        <begin position="273"/>
        <end position="289"/>
    </location>
</feature>
<keyword evidence="17" id="KW-1185">Reference proteome</keyword>
<dbReference type="InterPro" id="IPR009057">
    <property type="entry name" value="Homeodomain-like_sf"/>
</dbReference>
<dbReference type="Proteomes" id="UP000694523">
    <property type="component" value="Unplaced"/>
</dbReference>
<evidence type="ECO:0000313" key="16">
    <source>
        <dbReference type="Ensembl" id="ENSNMLP00000017453.1"/>
    </source>
</evidence>
<evidence type="ECO:0000256" key="10">
    <source>
        <dbReference type="PROSITE-ProRule" id="PRU00108"/>
    </source>
</evidence>
<dbReference type="FunFam" id="2.10.110.10:FF:000068">
    <property type="entry name" value="Insulin gene enhancer protein ISL-2"/>
    <property type="match status" value="1"/>
</dbReference>
<dbReference type="SUPFAM" id="SSF46689">
    <property type="entry name" value="Homeodomain-like"/>
    <property type="match status" value="1"/>
</dbReference>
<dbReference type="CDD" id="cd09366">
    <property type="entry name" value="LIM1_Isl"/>
    <property type="match status" value="1"/>
</dbReference>
<evidence type="ECO:0000256" key="4">
    <source>
        <dbReference type="ARBA" id="ARBA00022737"/>
    </source>
</evidence>
<dbReference type="InterPro" id="IPR047169">
    <property type="entry name" value="ISL1/2-like"/>
</dbReference>
<dbReference type="CDD" id="cd09374">
    <property type="entry name" value="LIM2_Isl"/>
    <property type="match status" value="1"/>
</dbReference>
<keyword evidence="2" id="KW-0217">Developmental protein</keyword>
<dbReference type="GO" id="GO:0046872">
    <property type="term" value="F:metal ion binding"/>
    <property type="evidence" value="ECO:0007669"/>
    <property type="project" value="UniProtKB-KW"/>
</dbReference>
<feature type="compositionally biased region" description="Polar residues" evidence="13">
    <location>
        <begin position="290"/>
        <end position="299"/>
    </location>
</feature>
<dbReference type="SMART" id="SM00389">
    <property type="entry name" value="HOX"/>
    <property type="match status" value="1"/>
</dbReference>
<evidence type="ECO:0000259" key="15">
    <source>
        <dbReference type="PROSITE" id="PS50071"/>
    </source>
</evidence>
<feature type="domain" description="Homeobox" evidence="15">
    <location>
        <begin position="182"/>
        <end position="242"/>
    </location>
</feature>
<reference evidence="16" key="1">
    <citation type="submission" date="2025-08" db="UniProtKB">
        <authorList>
            <consortium name="Ensembl"/>
        </authorList>
    </citation>
    <scope>IDENTIFICATION</scope>
</reference>
<evidence type="ECO:0000256" key="1">
    <source>
        <dbReference type="ARBA" id="ARBA00004123"/>
    </source>
</evidence>
<evidence type="ECO:0000256" key="2">
    <source>
        <dbReference type="ARBA" id="ARBA00022473"/>
    </source>
</evidence>
<keyword evidence="7 10" id="KW-0238">DNA-binding</keyword>
<keyword evidence="4" id="KW-0677">Repeat</keyword>
<dbReference type="Pfam" id="PF00046">
    <property type="entry name" value="Homeodomain"/>
    <property type="match status" value="1"/>
</dbReference>
<keyword evidence="6 11" id="KW-0440">LIM domain</keyword>
<dbReference type="Gene3D" id="2.10.110.10">
    <property type="entry name" value="Cysteine Rich Protein"/>
    <property type="match status" value="2"/>
</dbReference>
<proteinExistence type="predicted"/>
<evidence type="ECO:0000256" key="6">
    <source>
        <dbReference type="ARBA" id="ARBA00023038"/>
    </source>
</evidence>
<dbReference type="Pfam" id="PF00412">
    <property type="entry name" value="LIM"/>
    <property type="match status" value="2"/>
</dbReference>
<sequence length="305" mass="34521">MLDILLAFYLDDMGGHSQRKRTVCGCGNQIHDQYILRVSPDLEWHAACLKCAECSQHLDEASTCFVRNGKTYCKRDYMLFGIKCSKCNKSISRNDLVMRARGNVYHMGCFRCTVCSRHLLPGDEFSLRDEELLCRADHSALLELTDSASSPELKTHVRPLHMADPVSVRQSHHRNHVHNASEKTTRVRTVLNEKQLHTLRTCYNANPRPDALMKEQLVEMTGLSPRVIRVWFQNKRCKDKKRSMFLKQLRRPQPGSHTVQTQDAITQLHTASHSDSGGSSAGSEVSTSSHLPDTPSSMVFSPDDT</sequence>
<keyword evidence="9 10" id="KW-0539">Nucleus</keyword>
<feature type="compositionally biased region" description="Polar residues" evidence="13">
    <location>
        <begin position="255"/>
        <end position="271"/>
    </location>
</feature>
<evidence type="ECO:0000256" key="13">
    <source>
        <dbReference type="SAM" id="MobiDB-lite"/>
    </source>
</evidence>
<dbReference type="PROSITE" id="PS50023">
    <property type="entry name" value="LIM_DOMAIN_2"/>
    <property type="match status" value="2"/>
</dbReference>
<dbReference type="PROSITE" id="PS50071">
    <property type="entry name" value="HOMEOBOX_2"/>
    <property type="match status" value="1"/>
</dbReference>
<dbReference type="Gene3D" id="1.10.10.60">
    <property type="entry name" value="Homeodomain-like"/>
    <property type="match status" value="1"/>
</dbReference>
<dbReference type="FunFam" id="2.10.110.10:FF:000034">
    <property type="entry name" value="Insulin gene enhancer protein ISL"/>
    <property type="match status" value="1"/>
</dbReference>
<dbReference type="GO" id="GO:0000987">
    <property type="term" value="F:cis-regulatory region sequence-specific DNA binding"/>
    <property type="evidence" value="ECO:0007669"/>
    <property type="project" value="TreeGrafter"/>
</dbReference>
<evidence type="ECO:0000256" key="5">
    <source>
        <dbReference type="ARBA" id="ARBA00022833"/>
    </source>
</evidence>
<keyword evidence="5 11" id="KW-0862">Zinc</keyword>
<feature type="domain" description="LIM zinc-binding" evidence="14">
    <location>
        <begin position="21"/>
        <end position="81"/>
    </location>
</feature>
<dbReference type="GO" id="GO:0007409">
    <property type="term" value="P:axonogenesis"/>
    <property type="evidence" value="ECO:0007669"/>
    <property type="project" value="TreeGrafter"/>
</dbReference>
<evidence type="ECO:0000256" key="12">
    <source>
        <dbReference type="RuleBase" id="RU000682"/>
    </source>
</evidence>
<dbReference type="GO" id="GO:0000981">
    <property type="term" value="F:DNA-binding transcription factor activity, RNA polymerase II-specific"/>
    <property type="evidence" value="ECO:0007669"/>
    <property type="project" value="InterPro"/>
</dbReference>
<keyword evidence="3 11" id="KW-0479">Metal-binding</keyword>
<protein>
    <submittedName>
        <fullName evidence="16">ISL LIM homeobox 2</fullName>
    </submittedName>
</protein>
<evidence type="ECO:0000256" key="7">
    <source>
        <dbReference type="ARBA" id="ARBA00023125"/>
    </source>
</evidence>
<evidence type="ECO:0000313" key="17">
    <source>
        <dbReference type="Proteomes" id="UP000694523"/>
    </source>
</evidence>
<dbReference type="FunFam" id="1.10.10.60:FF:000041">
    <property type="entry name" value="insulin gene enhancer protein ISL-1"/>
    <property type="match status" value="1"/>
</dbReference>
<dbReference type="GO" id="GO:0045944">
    <property type="term" value="P:positive regulation of transcription by RNA polymerase II"/>
    <property type="evidence" value="ECO:0007669"/>
    <property type="project" value="InterPro"/>
</dbReference>
<evidence type="ECO:0000256" key="8">
    <source>
        <dbReference type="ARBA" id="ARBA00023155"/>
    </source>
</evidence>
<dbReference type="PROSITE" id="PS00478">
    <property type="entry name" value="LIM_DOMAIN_1"/>
    <property type="match status" value="1"/>
</dbReference>
<dbReference type="InterPro" id="IPR001356">
    <property type="entry name" value="HD"/>
</dbReference>
<keyword evidence="8 10" id="KW-0371">Homeobox</keyword>
<feature type="region of interest" description="Disordered" evidence="13">
    <location>
        <begin position="251"/>
        <end position="305"/>
    </location>
</feature>
<evidence type="ECO:0000256" key="3">
    <source>
        <dbReference type="ARBA" id="ARBA00022723"/>
    </source>
</evidence>
<reference evidence="16" key="2">
    <citation type="submission" date="2025-09" db="UniProtKB">
        <authorList>
            <consortium name="Ensembl"/>
        </authorList>
    </citation>
    <scope>IDENTIFICATION</scope>
</reference>
<dbReference type="InterPro" id="IPR017970">
    <property type="entry name" value="Homeobox_CS"/>
</dbReference>
<dbReference type="Ensembl" id="ENSNMLT00000019638.1">
    <property type="protein sequence ID" value="ENSNMLP00000017453.1"/>
    <property type="gene ID" value="ENSNMLG00000011540.1"/>
</dbReference>
<dbReference type="AlphaFoldDB" id="A0A8C6T8T0"/>
<dbReference type="PANTHER" id="PTHR24204">
    <property type="entry name" value="INSULIN GENE ENHANCER PROTEIN"/>
    <property type="match status" value="1"/>
</dbReference>
<feature type="DNA-binding region" description="Homeobox" evidence="10">
    <location>
        <begin position="184"/>
        <end position="243"/>
    </location>
</feature>
<evidence type="ECO:0000256" key="9">
    <source>
        <dbReference type="ARBA" id="ARBA00023242"/>
    </source>
</evidence>
<dbReference type="GO" id="GO:0048665">
    <property type="term" value="P:neuron fate specification"/>
    <property type="evidence" value="ECO:0007669"/>
    <property type="project" value="InterPro"/>
</dbReference>
<name>A0A8C6T8T0_9GOBI</name>
<feature type="domain" description="LIM zinc-binding" evidence="14">
    <location>
        <begin position="82"/>
        <end position="144"/>
    </location>
</feature>
<dbReference type="SUPFAM" id="SSF57716">
    <property type="entry name" value="Glucocorticoid receptor-like (DNA-binding domain)"/>
    <property type="match status" value="1"/>
</dbReference>
<dbReference type="GO" id="GO:0072359">
    <property type="term" value="P:circulatory system development"/>
    <property type="evidence" value="ECO:0007669"/>
    <property type="project" value="UniProtKB-ARBA"/>
</dbReference>
<dbReference type="GO" id="GO:0005634">
    <property type="term" value="C:nucleus"/>
    <property type="evidence" value="ECO:0007669"/>
    <property type="project" value="UniProtKB-SubCell"/>
</dbReference>
<evidence type="ECO:0000259" key="14">
    <source>
        <dbReference type="PROSITE" id="PS50023"/>
    </source>
</evidence>
<evidence type="ECO:0000256" key="11">
    <source>
        <dbReference type="PROSITE-ProRule" id="PRU00125"/>
    </source>
</evidence>
<accession>A0A8C6T8T0</accession>
<dbReference type="PROSITE" id="PS00027">
    <property type="entry name" value="HOMEOBOX_1"/>
    <property type="match status" value="1"/>
</dbReference>
<dbReference type="InterPro" id="IPR047244">
    <property type="entry name" value="ISL1/2-like_LIM1"/>
</dbReference>